<dbReference type="NCBIfam" id="NF038402">
    <property type="entry name" value="TroA_like"/>
    <property type="match status" value="1"/>
</dbReference>
<name>A0ABP6STK0_9ACTN</name>
<dbReference type="SUPFAM" id="SSF53807">
    <property type="entry name" value="Helical backbone' metal receptor"/>
    <property type="match status" value="1"/>
</dbReference>
<dbReference type="Proteomes" id="UP001501676">
    <property type="component" value="Unassembled WGS sequence"/>
</dbReference>
<comment type="caution">
    <text evidence="4">The sequence shown here is derived from an EMBL/GenBank/DDBJ whole genome shotgun (WGS) entry which is preliminary data.</text>
</comment>
<gene>
    <name evidence="4" type="ORF">GCM10020369_17900</name>
</gene>
<dbReference type="InterPro" id="IPR050902">
    <property type="entry name" value="ABC_Transporter_SBP"/>
</dbReference>
<evidence type="ECO:0000313" key="4">
    <source>
        <dbReference type="EMBL" id="GAA3385226.1"/>
    </source>
</evidence>
<dbReference type="PANTHER" id="PTHR30535">
    <property type="entry name" value="VITAMIN B12-BINDING PROTEIN"/>
    <property type="match status" value="1"/>
</dbReference>
<evidence type="ECO:0000313" key="5">
    <source>
        <dbReference type="Proteomes" id="UP001501676"/>
    </source>
</evidence>
<sequence length="261" mass="28230">MATCVDDLGATLIVADEVRRVVSLVPSLTETVAASRRELLVGVTDWCSHPPDLDLPRIRGTKNPDVEAVVALRPDVVLANQEENRAPDLDALRTAGVPVYVTDIRTVPDAIESLGRVLALLGLPRPTWLEQAADEWGAPLPSGGAAPAVVVPIWRRPWMALGSDTFTGDLVERLGYRNVLGDSPERYPRFDPAALPPVDLVLLPDEPYAFTPDDGPEAFPGTPFACVDGRSLTWYGPSLAGARTRLRTAIEAQRTRAKSLE</sequence>
<dbReference type="Pfam" id="PF01497">
    <property type="entry name" value="Peripla_BP_2"/>
    <property type="match status" value="1"/>
</dbReference>
<dbReference type="InterPro" id="IPR054828">
    <property type="entry name" value="Vit_B12_bind_prot"/>
</dbReference>
<keyword evidence="2" id="KW-0732">Signal</keyword>
<protein>
    <submittedName>
        <fullName evidence="4">Helical backbone metal receptor</fullName>
    </submittedName>
</protein>
<dbReference type="InterPro" id="IPR002491">
    <property type="entry name" value="ABC_transptr_periplasmic_BD"/>
</dbReference>
<keyword evidence="5" id="KW-1185">Reference proteome</keyword>
<dbReference type="Gene3D" id="3.40.50.1980">
    <property type="entry name" value="Nitrogenase molybdenum iron protein domain"/>
    <property type="match status" value="2"/>
</dbReference>
<evidence type="ECO:0000256" key="2">
    <source>
        <dbReference type="ARBA" id="ARBA00022729"/>
    </source>
</evidence>
<dbReference type="PANTHER" id="PTHR30535:SF35">
    <property type="entry name" value="PERIPLASMIC BINDING PROTEIN"/>
    <property type="match status" value="1"/>
</dbReference>
<proteinExistence type="inferred from homology"/>
<accession>A0ABP6STK0</accession>
<feature type="domain" description="Fe/B12 periplasmic-binding" evidence="3">
    <location>
        <begin position="20"/>
        <end position="261"/>
    </location>
</feature>
<comment type="similarity">
    <text evidence="1">Belongs to the bacterial solute-binding protein 8 family.</text>
</comment>
<evidence type="ECO:0000259" key="3">
    <source>
        <dbReference type="PROSITE" id="PS50983"/>
    </source>
</evidence>
<dbReference type="PROSITE" id="PS50983">
    <property type="entry name" value="FE_B12_PBP"/>
    <property type="match status" value="1"/>
</dbReference>
<dbReference type="EMBL" id="BAAAYN010000011">
    <property type="protein sequence ID" value="GAA3385226.1"/>
    <property type="molecule type" value="Genomic_DNA"/>
</dbReference>
<keyword evidence="4" id="KW-0675">Receptor</keyword>
<dbReference type="RefSeq" id="WP_345727532.1">
    <property type="nucleotide sequence ID" value="NZ_BAAAYN010000011.1"/>
</dbReference>
<evidence type="ECO:0000256" key="1">
    <source>
        <dbReference type="ARBA" id="ARBA00008814"/>
    </source>
</evidence>
<organism evidence="4 5">
    <name type="scientific">Cryptosporangium minutisporangium</name>
    <dbReference type="NCBI Taxonomy" id="113569"/>
    <lineage>
        <taxon>Bacteria</taxon>
        <taxon>Bacillati</taxon>
        <taxon>Actinomycetota</taxon>
        <taxon>Actinomycetes</taxon>
        <taxon>Cryptosporangiales</taxon>
        <taxon>Cryptosporangiaceae</taxon>
        <taxon>Cryptosporangium</taxon>
    </lineage>
</organism>
<reference evidence="5" key="1">
    <citation type="journal article" date="2019" name="Int. J. Syst. Evol. Microbiol.">
        <title>The Global Catalogue of Microorganisms (GCM) 10K type strain sequencing project: providing services to taxonomists for standard genome sequencing and annotation.</title>
        <authorList>
            <consortium name="The Broad Institute Genomics Platform"/>
            <consortium name="The Broad Institute Genome Sequencing Center for Infectious Disease"/>
            <person name="Wu L."/>
            <person name="Ma J."/>
        </authorList>
    </citation>
    <scope>NUCLEOTIDE SEQUENCE [LARGE SCALE GENOMIC DNA]</scope>
    <source>
        <strain evidence="5">JCM 9458</strain>
    </source>
</reference>